<dbReference type="SUPFAM" id="SSF81665">
    <property type="entry name" value="Calcium ATPase, transmembrane domain M"/>
    <property type="match status" value="1"/>
</dbReference>
<feature type="binding site" evidence="13">
    <location>
        <position position="345"/>
    </location>
    <ligand>
        <name>ATP</name>
        <dbReference type="ChEBI" id="CHEBI:30616"/>
    </ligand>
</feature>
<dbReference type="Gene3D" id="3.40.1110.10">
    <property type="entry name" value="Calcium-transporting ATPase, cytoplasmic domain N"/>
    <property type="match status" value="1"/>
</dbReference>
<keyword evidence="4 14" id="KW-0479">Metal-binding</keyword>
<feature type="binding site" evidence="13">
    <location>
        <position position="343"/>
    </location>
    <ligand>
        <name>ATP</name>
        <dbReference type="ChEBI" id="CHEBI:30616"/>
    </ligand>
</feature>
<dbReference type="NCBIfam" id="TIGR01652">
    <property type="entry name" value="ATPase-Plipid"/>
    <property type="match status" value="1"/>
</dbReference>
<dbReference type="SUPFAM" id="SSF81660">
    <property type="entry name" value="Metal cation-transporting ATPase, ATP-binding domain N"/>
    <property type="match status" value="1"/>
</dbReference>
<dbReference type="InterPro" id="IPR044492">
    <property type="entry name" value="P_typ_ATPase_HD_dom"/>
</dbReference>
<comment type="caution">
    <text evidence="15">Lacks conserved residue(s) required for the propagation of feature annotation.</text>
</comment>
<evidence type="ECO:0000256" key="13">
    <source>
        <dbReference type="PIRSR" id="PIRSR606539-2"/>
    </source>
</evidence>
<organism evidence="17">
    <name type="scientific">Nicotiana tabacum</name>
    <name type="common">Common tobacco</name>
    <dbReference type="NCBI Taxonomy" id="4097"/>
    <lineage>
        <taxon>Eukaryota</taxon>
        <taxon>Viridiplantae</taxon>
        <taxon>Streptophyta</taxon>
        <taxon>Embryophyta</taxon>
        <taxon>Tracheophyta</taxon>
        <taxon>Spermatophyta</taxon>
        <taxon>Magnoliopsida</taxon>
        <taxon>eudicotyledons</taxon>
        <taxon>Gunneridae</taxon>
        <taxon>Pentapetalae</taxon>
        <taxon>asterids</taxon>
        <taxon>lamiids</taxon>
        <taxon>Solanales</taxon>
        <taxon>Solanaceae</taxon>
        <taxon>Nicotianoideae</taxon>
        <taxon>Nicotianeae</taxon>
        <taxon>Nicotiana</taxon>
    </lineage>
</organism>
<evidence type="ECO:0000256" key="14">
    <source>
        <dbReference type="PIRSR" id="PIRSR606539-3"/>
    </source>
</evidence>
<dbReference type="STRING" id="4097.A0A1S3XNZ5"/>
<dbReference type="PaxDb" id="4097-A0A1S3XNZ5"/>
<feature type="domain" description="P-type ATPase C-terminal" evidence="16">
    <location>
        <begin position="485"/>
        <end position="651"/>
    </location>
</feature>
<feature type="binding site" evidence="13">
    <location>
        <position position="344"/>
    </location>
    <ligand>
        <name>ATP</name>
        <dbReference type="ChEBI" id="CHEBI:30616"/>
    </ligand>
</feature>
<evidence type="ECO:0000259" key="16">
    <source>
        <dbReference type="Pfam" id="PF16212"/>
    </source>
</evidence>
<dbReference type="InterPro" id="IPR032630">
    <property type="entry name" value="P_typ_ATPase_c"/>
</dbReference>
<evidence type="ECO:0000256" key="4">
    <source>
        <dbReference type="ARBA" id="ARBA00022723"/>
    </source>
</evidence>
<dbReference type="InterPro" id="IPR018303">
    <property type="entry name" value="ATPase_P-typ_P_site"/>
</dbReference>
<accession>A0A1S3XNZ5</accession>
<dbReference type="FunFam" id="3.40.1110.10:FF:000033">
    <property type="entry name" value="Phospholipid-transporting ATPase"/>
    <property type="match status" value="1"/>
</dbReference>
<evidence type="ECO:0000256" key="1">
    <source>
        <dbReference type="ARBA" id="ARBA00004141"/>
    </source>
</evidence>
<evidence type="ECO:0000256" key="8">
    <source>
        <dbReference type="ARBA" id="ARBA00022967"/>
    </source>
</evidence>
<evidence type="ECO:0000256" key="9">
    <source>
        <dbReference type="ARBA" id="ARBA00022989"/>
    </source>
</evidence>
<name>A0A1S3XNZ5_TOBAC</name>
<evidence type="ECO:0000256" key="12">
    <source>
        <dbReference type="PIRSR" id="PIRSR606539-1"/>
    </source>
</evidence>
<dbReference type="KEGG" id="nta:107767234"/>
<dbReference type="GO" id="GO:0005886">
    <property type="term" value="C:plasma membrane"/>
    <property type="evidence" value="ECO:0000318"/>
    <property type="project" value="GO_Central"/>
</dbReference>
<dbReference type="Pfam" id="PF08282">
    <property type="entry name" value="Hydrolase_3"/>
    <property type="match status" value="1"/>
</dbReference>
<dbReference type="EC" id="7.6.2.1" evidence="15"/>
<evidence type="ECO:0000256" key="3">
    <source>
        <dbReference type="ARBA" id="ARBA00022692"/>
    </source>
</evidence>
<feature type="active site" description="4-aspartylphosphate intermediate" evidence="12">
    <location>
        <position position="84"/>
    </location>
</feature>
<evidence type="ECO:0000256" key="5">
    <source>
        <dbReference type="ARBA" id="ARBA00022741"/>
    </source>
</evidence>
<gene>
    <name evidence="17" type="primary">LOC107767234</name>
</gene>
<evidence type="ECO:0000256" key="2">
    <source>
        <dbReference type="ARBA" id="ARBA00008109"/>
    </source>
</evidence>
<dbReference type="InterPro" id="IPR023214">
    <property type="entry name" value="HAD_sf"/>
</dbReference>
<evidence type="ECO:0000256" key="10">
    <source>
        <dbReference type="ARBA" id="ARBA00023136"/>
    </source>
</evidence>
<proteinExistence type="inferred from homology"/>
<dbReference type="NCBIfam" id="TIGR01494">
    <property type="entry name" value="ATPase_P-type"/>
    <property type="match status" value="2"/>
</dbReference>
<dbReference type="InterPro" id="IPR006539">
    <property type="entry name" value="P-type_ATPase_IV"/>
</dbReference>
<comment type="similarity">
    <text evidence="2 15">Belongs to the cation transport ATPase (P-type) (TC 3.A.3) family. Type IV subfamily.</text>
</comment>
<dbReference type="SFLD" id="SFLDG00002">
    <property type="entry name" value="C1.7:_P-type_atpase_like"/>
    <property type="match status" value="1"/>
</dbReference>
<feature type="binding site" evidence="13">
    <location>
        <position position="463"/>
    </location>
    <ligand>
        <name>ATP</name>
        <dbReference type="ChEBI" id="CHEBI:30616"/>
    </ligand>
</feature>
<feature type="binding site" evidence="14">
    <location>
        <position position="86"/>
    </location>
    <ligand>
        <name>Mg(2+)</name>
        <dbReference type="ChEBI" id="CHEBI:18420"/>
    </ligand>
</feature>
<dbReference type="InterPro" id="IPR036412">
    <property type="entry name" value="HAD-like_sf"/>
</dbReference>
<keyword evidence="3 15" id="KW-0812">Transmembrane</keyword>
<feature type="binding site" evidence="13">
    <location>
        <position position="263"/>
    </location>
    <ligand>
        <name>ATP</name>
        <dbReference type="ChEBI" id="CHEBI:30616"/>
    </ligand>
</feature>
<evidence type="ECO:0000256" key="7">
    <source>
        <dbReference type="ARBA" id="ARBA00022842"/>
    </source>
</evidence>
<feature type="binding site" evidence="14">
    <location>
        <position position="459"/>
    </location>
    <ligand>
        <name>Mg(2+)</name>
        <dbReference type="ChEBI" id="CHEBI:18420"/>
    </ligand>
</feature>
<dbReference type="RefSeq" id="XP_016441638.1">
    <property type="nucleotide sequence ID" value="XM_016586152.1"/>
</dbReference>
<feature type="binding site" evidence="13">
    <location>
        <position position="434"/>
    </location>
    <ligand>
        <name>ATP</name>
        <dbReference type="ChEBI" id="CHEBI:30616"/>
    </ligand>
</feature>
<reference evidence="17" key="1">
    <citation type="submission" date="2025-08" db="UniProtKB">
        <authorList>
            <consortium name="RefSeq"/>
        </authorList>
    </citation>
    <scope>IDENTIFICATION</scope>
</reference>
<dbReference type="PROSITE" id="PS00154">
    <property type="entry name" value="ATPASE_E1_E2"/>
    <property type="match status" value="1"/>
</dbReference>
<feature type="binding site" evidence="14">
    <location>
        <position position="463"/>
    </location>
    <ligand>
        <name>Mg(2+)</name>
        <dbReference type="ChEBI" id="CHEBI:18420"/>
    </ligand>
</feature>
<dbReference type="GO" id="GO:0016887">
    <property type="term" value="F:ATP hydrolysis activity"/>
    <property type="evidence" value="ECO:0007669"/>
    <property type="project" value="InterPro"/>
</dbReference>
<evidence type="ECO:0000256" key="11">
    <source>
        <dbReference type="ARBA" id="ARBA00034036"/>
    </source>
</evidence>
<comment type="cofactor">
    <cofactor evidence="14">
        <name>Mg(2+)</name>
        <dbReference type="ChEBI" id="CHEBI:18420"/>
    </cofactor>
</comment>
<comment type="subcellular location">
    <subcellularLocation>
        <location evidence="1 15">Membrane</location>
        <topology evidence="1 15">Multi-pass membrane protein</topology>
    </subcellularLocation>
</comment>
<dbReference type="InterPro" id="IPR001757">
    <property type="entry name" value="P_typ_ATPase"/>
</dbReference>
<keyword evidence="6 13" id="KW-0067">ATP-binding</keyword>
<dbReference type="SFLD" id="SFLDF00027">
    <property type="entry name" value="p-type_atpase"/>
    <property type="match status" value="1"/>
</dbReference>
<dbReference type="PANTHER" id="PTHR24092">
    <property type="entry name" value="PROBABLE PHOSPHOLIPID-TRANSPORTING ATPASE"/>
    <property type="match status" value="1"/>
</dbReference>
<dbReference type="PANTHER" id="PTHR24092:SF19">
    <property type="entry name" value="PHOSPHOLIPID-TRANSPORTING ATPASE"/>
    <property type="match status" value="1"/>
</dbReference>
<evidence type="ECO:0000256" key="6">
    <source>
        <dbReference type="ARBA" id="ARBA00022840"/>
    </source>
</evidence>
<protein>
    <recommendedName>
        <fullName evidence="15">Phospholipid-transporting ATPase</fullName>
        <ecNumber evidence="15">7.6.2.1</ecNumber>
    </recommendedName>
</protein>
<dbReference type="InterPro" id="IPR023298">
    <property type="entry name" value="ATPase_P-typ_TM_dom_sf"/>
</dbReference>
<dbReference type="GO" id="GO:0005524">
    <property type="term" value="F:ATP binding"/>
    <property type="evidence" value="ECO:0007669"/>
    <property type="project" value="UniProtKB-UniRule"/>
</dbReference>
<keyword evidence="7 14" id="KW-0460">Magnesium</keyword>
<feature type="binding site" evidence="13">
    <location>
        <position position="203"/>
    </location>
    <ligand>
        <name>ATP</name>
        <dbReference type="ChEBI" id="CHEBI:30616"/>
    </ligand>
</feature>
<evidence type="ECO:0000313" key="17">
    <source>
        <dbReference type="RefSeq" id="XP_016441638.1"/>
    </source>
</evidence>
<dbReference type="GO" id="GO:0045332">
    <property type="term" value="P:phospholipid translocation"/>
    <property type="evidence" value="ECO:0000318"/>
    <property type="project" value="GO_Central"/>
</dbReference>
<keyword evidence="9 15" id="KW-1133">Transmembrane helix</keyword>
<keyword evidence="5 13" id="KW-0547">Nucleotide-binding</keyword>
<feature type="transmembrane region" description="Helical" evidence="15">
    <location>
        <begin position="551"/>
        <end position="568"/>
    </location>
</feature>
<feature type="binding site" evidence="13">
    <location>
        <position position="462"/>
    </location>
    <ligand>
        <name>ATP</name>
        <dbReference type="ChEBI" id="CHEBI:30616"/>
    </ligand>
</feature>
<comment type="catalytic activity">
    <reaction evidence="11 15">
        <text>ATP + H2O + phospholipidSide 1 = ADP + phosphate + phospholipidSide 2.</text>
        <dbReference type="EC" id="7.6.2.1"/>
    </reaction>
</comment>
<feature type="binding site" evidence="13">
    <location>
        <position position="86"/>
    </location>
    <ligand>
        <name>ATP</name>
        <dbReference type="ChEBI" id="CHEBI:30616"/>
    </ligand>
</feature>
<dbReference type="Pfam" id="PF16212">
    <property type="entry name" value="PhoLip_ATPase_C"/>
    <property type="match status" value="1"/>
</dbReference>
<feature type="binding site" evidence="13">
    <location>
        <position position="84"/>
    </location>
    <ligand>
        <name>ATP</name>
        <dbReference type="ChEBI" id="CHEBI:30616"/>
    </ligand>
</feature>
<keyword evidence="8 15" id="KW-1278">Translocase</keyword>
<dbReference type="PRINTS" id="PR00119">
    <property type="entry name" value="CATATPASE"/>
</dbReference>
<dbReference type="GO" id="GO:0000287">
    <property type="term" value="F:magnesium ion binding"/>
    <property type="evidence" value="ECO:0007669"/>
    <property type="project" value="UniProtKB-UniRule"/>
</dbReference>
<feature type="binding site" evidence="14">
    <location>
        <position position="84"/>
    </location>
    <ligand>
        <name>Mg(2+)</name>
        <dbReference type="ChEBI" id="CHEBI:18420"/>
    </ligand>
</feature>
<dbReference type="SMR" id="A0A1S3XNZ5"/>
<dbReference type="SFLD" id="SFLDS00003">
    <property type="entry name" value="Haloacid_Dehalogenase"/>
    <property type="match status" value="1"/>
</dbReference>
<feature type="binding site" evidence="13">
    <location>
        <position position="85"/>
    </location>
    <ligand>
        <name>ATP</name>
        <dbReference type="ChEBI" id="CHEBI:30616"/>
    </ligand>
</feature>
<feature type="non-terminal residue" evidence="17">
    <location>
        <position position="1"/>
    </location>
</feature>
<dbReference type="GO" id="GO:0140326">
    <property type="term" value="F:ATPase-coupled intramembrane lipid transporter activity"/>
    <property type="evidence" value="ECO:0000318"/>
    <property type="project" value="GO_Central"/>
</dbReference>
<sequence length="651" mass="72979">LWYVQYPNEGPWYELLVIPLRFELLCSIMIPISIKVSLDLVKSLYAKFIDWDNEMVDPETGTPSHATNTAISEDLGQVEYILTDKTGTLTENKMIFKRCFLGGTFYGNENGDALKDSELLKAVAAGSPDAIRFLIVMAICNTVVPVQSKAGTISYKAQSQDEEALVRAAAGLNMVFLEKKGNILDINFSASLVQYEVLDTLEFTSDRKRMSLVVRDCQNGNIILLSKGADEAILPHAHAEYVLGQQTRTFAEAVEQYAQLGLRTLCLAWRDLEEEEYHEWSLLFKEANSSLVDREWRVAEVCQRIEHGFEIIGVAAIEDRLQDGVPETIETLRKAGIHFWMLTGDKQNTAIQIARSCNFVSPEPKGQLLLINGRTEDEVGQSLERVLLTMRITNAEPKDVAFVVDGWALEIVLKHYRKAFTELAILSRTAICCRVTPSQKAQLVELLKSCEYRTLAIGDGGNDVRMIQQADIGVGISGREGLQAARAADYSIGKFRFLKRLILVHGRYSYNRTAFLSQYSFYKSLLICFIQIFFSFISGVSGTSLFNSVSLMAYNVFYTSVPVLVSVLDKDLSEKTVMQHPQILFYCQAGRLLNPSTFAGWFGRSLFHAIVVFVITIHAYAFEKSEMEEASMVALSGCIWLQAFVVALETK</sequence>
<dbReference type="OMA" id="HEFIGHI"/>
<feature type="transmembrane region" description="Helical" evidence="15">
    <location>
        <begin position="601"/>
        <end position="620"/>
    </location>
</feature>
<keyword evidence="10 15" id="KW-0472">Membrane</keyword>
<dbReference type="Pfam" id="PF13246">
    <property type="entry name" value="Cation_ATPase"/>
    <property type="match status" value="1"/>
</dbReference>
<feature type="binding site" evidence="13">
    <location>
        <position position="162"/>
    </location>
    <ligand>
        <name>ATP</name>
        <dbReference type="ChEBI" id="CHEBI:30616"/>
    </ligand>
</feature>
<dbReference type="Gene3D" id="3.40.50.1000">
    <property type="entry name" value="HAD superfamily/HAD-like"/>
    <property type="match status" value="1"/>
</dbReference>
<dbReference type="OrthoDB" id="1218804at2759"/>
<feature type="binding site" evidence="13">
    <location>
        <position position="227"/>
    </location>
    <ligand>
        <name>ATP</name>
        <dbReference type="ChEBI" id="CHEBI:30616"/>
    </ligand>
</feature>
<dbReference type="SUPFAM" id="SSF56784">
    <property type="entry name" value="HAD-like"/>
    <property type="match status" value="1"/>
</dbReference>
<dbReference type="InterPro" id="IPR023299">
    <property type="entry name" value="ATPase_P-typ_cyto_dom_N"/>
</dbReference>
<dbReference type="AlphaFoldDB" id="A0A1S3XNZ5"/>
<feature type="binding site" evidence="13">
    <location>
        <position position="440"/>
    </location>
    <ligand>
        <name>ATP</name>
        <dbReference type="ChEBI" id="CHEBI:30616"/>
    </ligand>
</feature>
<evidence type="ECO:0000256" key="15">
    <source>
        <dbReference type="RuleBase" id="RU362033"/>
    </source>
</evidence>
<dbReference type="FunFam" id="3.40.50.1000:FF:000084">
    <property type="entry name" value="Phospholipid-transporting ATPase"/>
    <property type="match status" value="1"/>
</dbReference>
<feature type="transmembrane region" description="Helical" evidence="15">
    <location>
        <begin position="525"/>
        <end position="545"/>
    </location>
</feature>